<reference evidence="3 4" key="1">
    <citation type="journal article" date="2013" name="Genome Announc.">
        <title>Draft Genome Sequence of Rhodococcus opacus Strain M213 Shows a Diverse Catabolic Potential.</title>
        <authorList>
            <person name="Pathak A."/>
            <person name="Green S.J."/>
            <person name="Ogram A."/>
            <person name="Chauhan A."/>
        </authorList>
    </citation>
    <scope>NUCLEOTIDE SEQUENCE [LARGE SCALE GENOMIC DNA]</scope>
    <source>
        <strain evidence="3 4">M213</strain>
    </source>
</reference>
<evidence type="ECO:0000313" key="4">
    <source>
        <dbReference type="Proteomes" id="UP000005951"/>
    </source>
</evidence>
<dbReference type="GO" id="GO:0005525">
    <property type="term" value="F:GTP binding"/>
    <property type="evidence" value="ECO:0007669"/>
    <property type="project" value="UniProtKB-KW"/>
</dbReference>
<evidence type="ECO:0000256" key="1">
    <source>
        <dbReference type="ARBA" id="ARBA00023134"/>
    </source>
</evidence>
<dbReference type="Pfam" id="PF00009">
    <property type="entry name" value="GTP_EFTU"/>
    <property type="match status" value="1"/>
</dbReference>
<name>K8XRP6_RHOOP</name>
<dbReference type="InterPro" id="IPR027417">
    <property type="entry name" value="P-loop_NTPase"/>
</dbReference>
<dbReference type="InterPro" id="IPR009000">
    <property type="entry name" value="Transl_B-barrel_sf"/>
</dbReference>
<evidence type="ECO:0000313" key="3">
    <source>
        <dbReference type="EMBL" id="EKT79730.1"/>
    </source>
</evidence>
<evidence type="ECO:0000259" key="2">
    <source>
        <dbReference type="Pfam" id="PF00009"/>
    </source>
</evidence>
<dbReference type="Gene3D" id="3.40.50.300">
    <property type="entry name" value="P-loop containing nucleotide triphosphate hydrolases"/>
    <property type="match status" value="3"/>
</dbReference>
<dbReference type="AlphaFoldDB" id="K8XRP6"/>
<dbReference type="Proteomes" id="UP000005951">
    <property type="component" value="Unassembled WGS sequence"/>
</dbReference>
<proteinExistence type="predicted"/>
<organism evidence="3 4">
    <name type="scientific">Rhodococcus opacus M213</name>
    <dbReference type="NCBI Taxonomy" id="1129896"/>
    <lineage>
        <taxon>Bacteria</taxon>
        <taxon>Bacillati</taxon>
        <taxon>Actinomycetota</taxon>
        <taxon>Actinomycetes</taxon>
        <taxon>Mycobacteriales</taxon>
        <taxon>Nocardiaceae</taxon>
        <taxon>Rhodococcus</taxon>
    </lineage>
</organism>
<dbReference type="SUPFAM" id="SSF50447">
    <property type="entry name" value="Translation proteins"/>
    <property type="match status" value="1"/>
</dbReference>
<keyword evidence="1" id="KW-0547">Nucleotide-binding</keyword>
<feature type="domain" description="Tr-type G" evidence="2">
    <location>
        <begin position="54"/>
        <end position="225"/>
    </location>
</feature>
<accession>K8XRP6</accession>
<dbReference type="InterPro" id="IPR004548">
    <property type="entry name" value="PrfC"/>
</dbReference>
<dbReference type="PANTHER" id="PTHR43556">
    <property type="entry name" value="PEPTIDE CHAIN RELEASE FACTOR RF3"/>
    <property type="match status" value="1"/>
</dbReference>
<dbReference type="EMBL" id="AJYC02000078">
    <property type="protein sequence ID" value="EKT79730.1"/>
    <property type="molecule type" value="Genomic_DNA"/>
</dbReference>
<dbReference type="GO" id="GO:0005829">
    <property type="term" value="C:cytosol"/>
    <property type="evidence" value="ECO:0007669"/>
    <property type="project" value="TreeGrafter"/>
</dbReference>
<sequence>MFEQSARRRTLAVLGGPGVGRRTLVDRLAGRRVAAGPAAVARFEHAGPDGLSARVTLLDARGSGAGAVGLAGELSATDAALLVIDATTGVSVHDREWSRMCRAHRIPVLTFVNKWDHAECDPLGLYEQIRDLGLEPMPVTWPVTEQGRVRGLMEVRSAAVRGVGAPASAAAVADARESVELIGQSGGALDPAAVFLGTATPLLFGSARHRFGLRELRDTLTSLTPHPAPRRDRSGRLRPLDAPFCVFVAATGVSTAPDGPRPVALARVCSGRMRPDATVILARTDQPMPMPAASTDGRTSSEPAVPGDLLVLDNRDLVLALGDTLCEGDPVVEIVCPADELAVRSDR</sequence>
<dbReference type="InterPro" id="IPR000795">
    <property type="entry name" value="T_Tr_GTP-bd_dom"/>
</dbReference>
<dbReference type="SUPFAM" id="SSF52540">
    <property type="entry name" value="P-loop containing nucleoside triphosphate hydrolases"/>
    <property type="match status" value="1"/>
</dbReference>
<keyword evidence="1" id="KW-0342">GTP-binding</keyword>
<comment type="caution">
    <text evidence="3">The sequence shown here is derived from an EMBL/GenBank/DDBJ whole genome shotgun (WGS) entry which is preliminary data.</text>
</comment>
<dbReference type="PANTHER" id="PTHR43556:SF2">
    <property type="entry name" value="PEPTIDE CHAIN RELEASE FACTOR RF3"/>
    <property type="match status" value="1"/>
</dbReference>
<gene>
    <name evidence="3" type="primary">prfC</name>
    <name evidence="3" type="ORF">WSS_A25945</name>
</gene>
<dbReference type="GO" id="GO:0016150">
    <property type="term" value="F:translation release factor activity, codon nonspecific"/>
    <property type="evidence" value="ECO:0007669"/>
    <property type="project" value="TreeGrafter"/>
</dbReference>
<dbReference type="GO" id="GO:0003924">
    <property type="term" value="F:GTPase activity"/>
    <property type="evidence" value="ECO:0007669"/>
    <property type="project" value="InterPro"/>
</dbReference>
<protein>
    <submittedName>
        <fullName evidence="3">Peptide chain release factor 3</fullName>
    </submittedName>
</protein>